<evidence type="ECO:0000256" key="4">
    <source>
        <dbReference type="ARBA" id="ARBA00022692"/>
    </source>
</evidence>
<keyword evidence="5 9" id="KW-0653">Protein transport</keyword>
<comment type="subcellular location">
    <subcellularLocation>
        <location evidence="9">Cell membrane</location>
        <topology evidence="9">Single-pass membrane protein</topology>
    </subcellularLocation>
    <subcellularLocation>
        <location evidence="1">Membrane</location>
        <topology evidence="1">Single-pass membrane protein</topology>
    </subcellularLocation>
</comment>
<proteinExistence type="inferred from homology"/>
<accession>A0A0F3IJY2</accession>
<evidence type="ECO:0000256" key="6">
    <source>
        <dbReference type="ARBA" id="ARBA00022989"/>
    </source>
</evidence>
<dbReference type="GO" id="GO:0008320">
    <property type="term" value="F:protein transmembrane transporter activity"/>
    <property type="evidence" value="ECO:0007669"/>
    <property type="project" value="UniProtKB-UniRule"/>
</dbReference>
<comment type="subunit">
    <text evidence="9">The Tat system comprises two distinct complexes: a TatABC complex, containing multiple copies of TatA, TatB and TatC subunits, and a separate TatA complex, containing only TatA subunits. Substrates initially bind to the TatABC complex, which probably triggers association of the separate TatA complex to form the active translocon.</text>
</comment>
<dbReference type="EMBL" id="LAJX01000070">
    <property type="protein sequence ID" value="KJV06987.1"/>
    <property type="molecule type" value="Genomic_DNA"/>
</dbReference>
<dbReference type="InterPro" id="IPR018448">
    <property type="entry name" value="TatB"/>
</dbReference>
<sequence>MFEVGFSELLMVALVALLVVGPERLPKVARVTGLWLGRARNMMTTVKAEIQAELHAEEMRQLIKEQASLNELQAFESELTNASANFKTELNQSVADTVKQVNSHEAD</sequence>
<keyword evidence="4 9" id="KW-0812">Transmembrane</keyword>
<dbReference type="HAMAP" id="MF_00237">
    <property type="entry name" value="TatB"/>
    <property type="match status" value="1"/>
</dbReference>
<evidence type="ECO:0000313" key="11">
    <source>
        <dbReference type="Proteomes" id="UP000033684"/>
    </source>
</evidence>
<keyword evidence="3 9" id="KW-1003">Cell membrane</keyword>
<evidence type="ECO:0000256" key="9">
    <source>
        <dbReference type="HAMAP-Rule" id="MF_00237"/>
    </source>
</evidence>
<keyword evidence="8 9" id="KW-0472">Membrane</keyword>
<keyword evidence="11" id="KW-1185">Reference proteome</keyword>
<dbReference type="Proteomes" id="UP000033684">
    <property type="component" value="Unassembled WGS sequence"/>
</dbReference>
<comment type="similarity">
    <text evidence="9">Belongs to the TatB family.</text>
</comment>
<evidence type="ECO:0000256" key="2">
    <source>
        <dbReference type="ARBA" id="ARBA00022448"/>
    </source>
</evidence>
<protein>
    <recommendedName>
        <fullName evidence="9">Sec-independent protein translocase protein TatB</fullName>
    </recommendedName>
</protein>
<dbReference type="AlphaFoldDB" id="A0A0F3IJY2"/>
<keyword evidence="2 9" id="KW-0813">Transport</keyword>
<dbReference type="OrthoDB" id="9816005at2"/>
<dbReference type="Gene3D" id="1.20.5.3310">
    <property type="match status" value="1"/>
</dbReference>
<keyword evidence="7 9" id="KW-0811">Translocation</keyword>
<dbReference type="GO" id="GO:0043953">
    <property type="term" value="P:protein transport by the Tat complex"/>
    <property type="evidence" value="ECO:0007669"/>
    <property type="project" value="UniProtKB-UniRule"/>
</dbReference>
<keyword evidence="6 9" id="KW-1133">Transmembrane helix</keyword>
<comment type="caution">
    <text evidence="10">The sequence shown here is derived from an EMBL/GenBank/DDBJ whole genome shotgun (WGS) entry which is preliminary data.</text>
</comment>
<dbReference type="PANTHER" id="PTHR33162">
    <property type="entry name" value="SEC-INDEPENDENT PROTEIN TRANSLOCASE PROTEIN TATA, CHLOROPLASTIC"/>
    <property type="match status" value="1"/>
</dbReference>
<evidence type="ECO:0000256" key="8">
    <source>
        <dbReference type="ARBA" id="ARBA00023136"/>
    </source>
</evidence>
<dbReference type="PRINTS" id="PR01506">
    <property type="entry name" value="TATBPROTEIN"/>
</dbReference>
<dbReference type="InterPro" id="IPR003369">
    <property type="entry name" value="TatA/B/E"/>
</dbReference>
<dbReference type="PATRIC" id="fig|1632867.3.peg.5157"/>
<reference evidence="11" key="1">
    <citation type="submission" date="2015-03" db="EMBL/GenBank/DDBJ databases">
        <title>Draft genome sequence of a novel methanotroph (Sn10-6) isolated from flooded ricefield rhizosphere in India.</title>
        <authorList>
            <person name="Pandit P.S."/>
            <person name="Pore S.D."/>
            <person name="Arora P."/>
            <person name="Kapse N.G."/>
            <person name="Dhakephalkar P.K."/>
            <person name="Rahalkar M.C."/>
        </authorList>
    </citation>
    <scope>NUCLEOTIDE SEQUENCE [LARGE SCALE GENOMIC DNA]</scope>
    <source>
        <strain evidence="11">Sn10-6</strain>
    </source>
</reference>
<comment type="function">
    <text evidence="9">Part of the twin-arginine translocation (Tat) system that transports large folded proteins containing a characteristic twin-arginine motif in their signal peptide across membranes. Together with TatC, TatB is part of a receptor directly interacting with Tat signal peptides. TatB may form an oligomeric binding site that transiently accommodates folded Tat precursor proteins before their translocation.</text>
</comment>
<reference evidence="10 11" key="2">
    <citation type="journal article" date="2016" name="Microb. Ecol.">
        <title>Genome Characteristics of a Novel Type I Methanotroph (Sn10-6) Isolated from a Flooded Indian Rice Field.</title>
        <authorList>
            <person name="Rahalkar M.C."/>
            <person name="Pandit P.S."/>
            <person name="Dhakephalkar P.K."/>
            <person name="Pore S."/>
            <person name="Arora P."/>
            <person name="Kapse N."/>
        </authorList>
    </citation>
    <scope>NUCLEOTIDE SEQUENCE [LARGE SCALE GENOMIC DNA]</scope>
    <source>
        <strain evidence="10 11">Sn10-6</strain>
    </source>
</reference>
<evidence type="ECO:0000256" key="7">
    <source>
        <dbReference type="ARBA" id="ARBA00023010"/>
    </source>
</evidence>
<dbReference type="RefSeq" id="WP_045778787.1">
    <property type="nucleotide sequence ID" value="NZ_LAJX01000070.1"/>
</dbReference>
<evidence type="ECO:0000256" key="5">
    <source>
        <dbReference type="ARBA" id="ARBA00022927"/>
    </source>
</evidence>
<dbReference type="NCBIfam" id="TIGR01410">
    <property type="entry name" value="tatB"/>
    <property type="match status" value="1"/>
</dbReference>
<organism evidence="10 11">
    <name type="scientific">Methylocucumis oryzae</name>
    <dbReference type="NCBI Taxonomy" id="1632867"/>
    <lineage>
        <taxon>Bacteria</taxon>
        <taxon>Pseudomonadati</taxon>
        <taxon>Pseudomonadota</taxon>
        <taxon>Gammaproteobacteria</taxon>
        <taxon>Methylococcales</taxon>
        <taxon>Methylococcaceae</taxon>
        <taxon>Methylocucumis</taxon>
    </lineage>
</organism>
<gene>
    <name evidence="9" type="primary">tatB</name>
    <name evidence="10" type="ORF">VZ94_07720</name>
</gene>
<dbReference type="PANTHER" id="PTHR33162:SF1">
    <property type="entry name" value="SEC-INDEPENDENT PROTEIN TRANSLOCASE PROTEIN TATA, CHLOROPLASTIC"/>
    <property type="match status" value="1"/>
</dbReference>
<evidence type="ECO:0000256" key="1">
    <source>
        <dbReference type="ARBA" id="ARBA00004167"/>
    </source>
</evidence>
<evidence type="ECO:0000256" key="3">
    <source>
        <dbReference type="ARBA" id="ARBA00022475"/>
    </source>
</evidence>
<evidence type="ECO:0000313" key="10">
    <source>
        <dbReference type="EMBL" id="KJV06987.1"/>
    </source>
</evidence>
<dbReference type="Pfam" id="PF02416">
    <property type="entry name" value="TatA_B_E"/>
    <property type="match status" value="1"/>
</dbReference>
<dbReference type="GO" id="GO:0033281">
    <property type="term" value="C:TAT protein transport complex"/>
    <property type="evidence" value="ECO:0007669"/>
    <property type="project" value="UniProtKB-UniRule"/>
</dbReference>
<name>A0A0F3IJY2_9GAMM</name>